<dbReference type="InterPro" id="IPR025965">
    <property type="entry name" value="FlgD/Vpr_Ig-like"/>
</dbReference>
<evidence type="ECO:0000313" key="9">
    <source>
        <dbReference type="Proteomes" id="UP000298660"/>
    </source>
</evidence>
<comment type="function">
    <text evidence="4 5">Required for flagellar hook formation. May act as a scaffolding protein.</text>
</comment>
<dbReference type="Pfam" id="PF13860">
    <property type="entry name" value="FlgD_ig"/>
    <property type="match status" value="1"/>
</dbReference>
<keyword evidence="3 5" id="KW-1005">Bacterial flagellum biogenesis</keyword>
<dbReference type="Gene3D" id="2.30.30.910">
    <property type="match status" value="1"/>
</dbReference>
<keyword evidence="8" id="KW-0282">Flagellum</keyword>
<dbReference type="RefSeq" id="WP_158339519.1">
    <property type="nucleotide sequence ID" value="NZ_CP034891.1"/>
</dbReference>
<evidence type="ECO:0000259" key="6">
    <source>
        <dbReference type="Pfam" id="PF13860"/>
    </source>
</evidence>
<evidence type="ECO:0000256" key="5">
    <source>
        <dbReference type="RuleBase" id="RU362076"/>
    </source>
</evidence>
<dbReference type="Proteomes" id="UP000298660">
    <property type="component" value="Chromosome"/>
</dbReference>
<evidence type="ECO:0000259" key="7">
    <source>
        <dbReference type="Pfam" id="PF13861"/>
    </source>
</evidence>
<dbReference type="EMBL" id="CP034891">
    <property type="protein sequence ID" value="QCI17733.1"/>
    <property type="molecule type" value="Genomic_DNA"/>
</dbReference>
<feature type="domain" description="FlgD/Vpr Ig-like" evidence="6">
    <location>
        <begin position="111"/>
        <end position="181"/>
    </location>
</feature>
<dbReference type="InterPro" id="IPR005648">
    <property type="entry name" value="FlgD"/>
</dbReference>
<keyword evidence="8" id="KW-0969">Cilium</keyword>
<comment type="similarity">
    <text evidence="1 5">Belongs to the FlgD family.</text>
</comment>
<evidence type="ECO:0000256" key="2">
    <source>
        <dbReference type="ARBA" id="ARBA00016013"/>
    </source>
</evidence>
<evidence type="ECO:0000256" key="1">
    <source>
        <dbReference type="ARBA" id="ARBA00010577"/>
    </source>
</evidence>
<feature type="domain" description="FlgD Tudor-like" evidence="7">
    <location>
        <begin position="87"/>
        <end position="220"/>
    </location>
</feature>
<protein>
    <recommendedName>
        <fullName evidence="2 5">Basal-body rod modification protein FlgD</fullName>
    </recommendedName>
</protein>
<gene>
    <name evidence="8" type="ORF">D9V61_01725</name>
</gene>
<dbReference type="AlphaFoldDB" id="A0A4D6XM17"/>
<dbReference type="InterPro" id="IPR025963">
    <property type="entry name" value="FLgD_Tudor"/>
</dbReference>
<dbReference type="Pfam" id="PF13861">
    <property type="entry name" value="FLgD_tudor"/>
    <property type="match status" value="1"/>
</dbReference>
<dbReference type="GO" id="GO:0044781">
    <property type="term" value="P:bacterial-type flagellum organization"/>
    <property type="evidence" value="ECO:0007669"/>
    <property type="project" value="UniProtKB-UniRule"/>
</dbReference>
<proteinExistence type="inferred from homology"/>
<dbReference type="OrthoDB" id="9785233at2"/>
<name>A0A4D6XM17_9GAMM</name>
<keyword evidence="8" id="KW-0966">Cell projection</keyword>
<accession>A0A4D6XM17</accession>
<organism evidence="8 9">
    <name type="scientific">Buchnera aphidicola</name>
    <name type="common">Acyrthosiphon lactucae</name>
    <dbReference type="NCBI Taxonomy" id="1241832"/>
    <lineage>
        <taxon>Bacteria</taxon>
        <taxon>Pseudomonadati</taxon>
        <taxon>Pseudomonadota</taxon>
        <taxon>Gammaproteobacteria</taxon>
        <taxon>Enterobacterales</taxon>
        <taxon>Erwiniaceae</taxon>
        <taxon>Buchnera</taxon>
    </lineage>
</organism>
<sequence>MSIIDVNLPINNESIKKNAHNLQNSTNPLDLQKNFLSLLIAQIKNQDPTDPIKNSDLTSQLAQINTANGIERLNNTAIQFSNQINRNQNIQLSSLIGRHIIVPKKQIIHKKDTQTRFGIELFENATSVQIKITDKDNKILHLKKMKDIKSGIHNFLWDGKDLHNKSVKTGKYNIFVIAKNKDKNIPVRSLSEVVVNSIIISSNDSIIDLGEAGKTTPSNVLEILK</sequence>
<dbReference type="Pfam" id="PF03963">
    <property type="entry name" value="FlgD"/>
    <property type="match status" value="1"/>
</dbReference>
<evidence type="ECO:0000256" key="3">
    <source>
        <dbReference type="ARBA" id="ARBA00022795"/>
    </source>
</evidence>
<evidence type="ECO:0000256" key="4">
    <source>
        <dbReference type="ARBA" id="ARBA00024746"/>
    </source>
</evidence>
<reference evidence="8 9" key="1">
    <citation type="submission" date="2018-12" db="EMBL/GenBank/DDBJ databases">
        <authorList>
            <person name="Chong R.A."/>
        </authorList>
    </citation>
    <scope>NUCLEOTIDE SEQUENCE [LARGE SCALE GENOMIC DNA]</scope>
    <source>
        <strain evidence="8 9">Ala</strain>
    </source>
</reference>
<reference evidence="8 9" key="2">
    <citation type="submission" date="2019-05" db="EMBL/GenBank/DDBJ databases">
        <title>Genome evolution of the obligate endosymbiont Buchnera aphidicola.</title>
        <authorList>
            <person name="Moran N.A."/>
        </authorList>
    </citation>
    <scope>NUCLEOTIDE SEQUENCE [LARGE SCALE GENOMIC DNA]</scope>
    <source>
        <strain evidence="8 9">Ala</strain>
    </source>
</reference>
<evidence type="ECO:0000313" key="8">
    <source>
        <dbReference type="EMBL" id="QCI17733.1"/>
    </source>
</evidence>
<dbReference type="Gene3D" id="2.60.40.4070">
    <property type="match status" value="1"/>
</dbReference>